<dbReference type="EMBL" id="GBRH01240061">
    <property type="protein sequence ID" value="JAD57834.1"/>
    <property type="molecule type" value="Transcribed_RNA"/>
</dbReference>
<organism evidence="1">
    <name type="scientific">Arundo donax</name>
    <name type="common">Giant reed</name>
    <name type="synonym">Donax arundinaceus</name>
    <dbReference type="NCBI Taxonomy" id="35708"/>
    <lineage>
        <taxon>Eukaryota</taxon>
        <taxon>Viridiplantae</taxon>
        <taxon>Streptophyta</taxon>
        <taxon>Embryophyta</taxon>
        <taxon>Tracheophyta</taxon>
        <taxon>Spermatophyta</taxon>
        <taxon>Magnoliopsida</taxon>
        <taxon>Liliopsida</taxon>
        <taxon>Poales</taxon>
        <taxon>Poaceae</taxon>
        <taxon>PACMAD clade</taxon>
        <taxon>Arundinoideae</taxon>
        <taxon>Arundineae</taxon>
        <taxon>Arundo</taxon>
    </lineage>
</organism>
<reference evidence="1" key="2">
    <citation type="journal article" date="2015" name="Data Brief">
        <title>Shoot transcriptome of the giant reed, Arundo donax.</title>
        <authorList>
            <person name="Barrero R.A."/>
            <person name="Guerrero F.D."/>
            <person name="Moolhuijzen P."/>
            <person name="Goolsby J.A."/>
            <person name="Tidwell J."/>
            <person name="Bellgard S.E."/>
            <person name="Bellgard M.I."/>
        </authorList>
    </citation>
    <scope>NUCLEOTIDE SEQUENCE</scope>
    <source>
        <tissue evidence="1">Shoot tissue taken approximately 20 cm above the soil surface</tissue>
    </source>
</reference>
<proteinExistence type="predicted"/>
<reference evidence="1" key="1">
    <citation type="submission" date="2014-09" db="EMBL/GenBank/DDBJ databases">
        <authorList>
            <person name="Magalhaes I.L.F."/>
            <person name="Oliveira U."/>
            <person name="Santos F.R."/>
            <person name="Vidigal T.H.D.A."/>
            <person name="Brescovit A.D."/>
            <person name="Santos A.J."/>
        </authorList>
    </citation>
    <scope>NUCLEOTIDE SEQUENCE</scope>
    <source>
        <tissue evidence="1">Shoot tissue taken approximately 20 cm above the soil surface</tissue>
    </source>
</reference>
<accession>A0A0A9B1F7</accession>
<protein>
    <submittedName>
        <fullName evidence="1">Uncharacterized protein</fullName>
    </submittedName>
</protein>
<sequence length="16" mass="1884">MVVQIRSSCRGVFCWI</sequence>
<dbReference type="AlphaFoldDB" id="A0A0A9B1F7"/>
<name>A0A0A9B1F7_ARUDO</name>
<evidence type="ECO:0000313" key="1">
    <source>
        <dbReference type="EMBL" id="JAD57834.1"/>
    </source>
</evidence>